<evidence type="ECO:0000256" key="1">
    <source>
        <dbReference type="SAM" id="MobiDB-lite"/>
    </source>
</evidence>
<feature type="region of interest" description="Disordered" evidence="1">
    <location>
        <begin position="900"/>
        <end position="936"/>
    </location>
</feature>
<protein>
    <submittedName>
        <fullName evidence="2">Uncharacterized protein</fullName>
    </submittedName>
</protein>
<accession>A0A6A5Z095</accession>
<feature type="region of interest" description="Disordered" evidence="1">
    <location>
        <begin position="1062"/>
        <end position="1105"/>
    </location>
</feature>
<feature type="region of interest" description="Disordered" evidence="1">
    <location>
        <begin position="974"/>
        <end position="1001"/>
    </location>
</feature>
<feature type="compositionally biased region" description="Basic and acidic residues" evidence="1">
    <location>
        <begin position="440"/>
        <end position="449"/>
    </location>
</feature>
<feature type="compositionally biased region" description="Polar residues" evidence="1">
    <location>
        <begin position="598"/>
        <end position="610"/>
    </location>
</feature>
<feature type="region of interest" description="Disordered" evidence="1">
    <location>
        <begin position="837"/>
        <end position="885"/>
    </location>
</feature>
<feature type="region of interest" description="Disordered" evidence="1">
    <location>
        <begin position="431"/>
        <end position="797"/>
    </location>
</feature>
<feature type="compositionally biased region" description="Low complexity" evidence="1">
    <location>
        <begin position="982"/>
        <end position="994"/>
    </location>
</feature>
<dbReference type="Proteomes" id="UP000799770">
    <property type="component" value="Unassembled WGS sequence"/>
</dbReference>
<feature type="compositionally biased region" description="Polar residues" evidence="1">
    <location>
        <begin position="554"/>
        <end position="564"/>
    </location>
</feature>
<feature type="compositionally biased region" description="Low complexity" evidence="1">
    <location>
        <begin position="641"/>
        <end position="650"/>
    </location>
</feature>
<keyword evidence="3" id="KW-1185">Reference proteome</keyword>
<proteinExistence type="predicted"/>
<feature type="compositionally biased region" description="Basic and acidic residues" evidence="1">
    <location>
        <begin position="540"/>
        <end position="553"/>
    </location>
</feature>
<dbReference type="OrthoDB" id="5374844at2759"/>
<feature type="compositionally biased region" description="Basic residues" evidence="1">
    <location>
        <begin position="629"/>
        <end position="640"/>
    </location>
</feature>
<feature type="region of interest" description="Disordered" evidence="1">
    <location>
        <begin position="319"/>
        <end position="405"/>
    </location>
</feature>
<feature type="compositionally biased region" description="Basic residues" evidence="1">
    <location>
        <begin position="569"/>
        <end position="579"/>
    </location>
</feature>
<reference evidence="2" key="1">
    <citation type="journal article" date="2020" name="Stud. Mycol.">
        <title>101 Dothideomycetes genomes: a test case for predicting lifestyles and emergence of pathogens.</title>
        <authorList>
            <person name="Haridas S."/>
            <person name="Albert R."/>
            <person name="Binder M."/>
            <person name="Bloem J."/>
            <person name="Labutti K."/>
            <person name="Salamov A."/>
            <person name="Andreopoulos B."/>
            <person name="Baker S."/>
            <person name="Barry K."/>
            <person name="Bills G."/>
            <person name="Bluhm B."/>
            <person name="Cannon C."/>
            <person name="Castanera R."/>
            <person name="Culley D."/>
            <person name="Daum C."/>
            <person name="Ezra D."/>
            <person name="Gonzalez J."/>
            <person name="Henrissat B."/>
            <person name="Kuo A."/>
            <person name="Liang C."/>
            <person name="Lipzen A."/>
            <person name="Lutzoni F."/>
            <person name="Magnuson J."/>
            <person name="Mondo S."/>
            <person name="Nolan M."/>
            <person name="Ohm R."/>
            <person name="Pangilinan J."/>
            <person name="Park H.-J."/>
            <person name="Ramirez L."/>
            <person name="Alfaro M."/>
            <person name="Sun H."/>
            <person name="Tritt A."/>
            <person name="Yoshinaga Y."/>
            <person name="Zwiers L.-H."/>
            <person name="Turgeon B."/>
            <person name="Goodwin S."/>
            <person name="Spatafora J."/>
            <person name="Crous P."/>
            <person name="Grigoriev I."/>
        </authorList>
    </citation>
    <scope>NUCLEOTIDE SEQUENCE</scope>
    <source>
        <strain evidence="2">CBS 627.86</strain>
    </source>
</reference>
<organism evidence="2 3">
    <name type="scientific">Lophiotrema nucula</name>
    <dbReference type="NCBI Taxonomy" id="690887"/>
    <lineage>
        <taxon>Eukaryota</taxon>
        <taxon>Fungi</taxon>
        <taxon>Dikarya</taxon>
        <taxon>Ascomycota</taxon>
        <taxon>Pezizomycotina</taxon>
        <taxon>Dothideomycetes</taxon>
        <taxon>Pleosporomycetidae</taxon>
        <taxon>Pleosporales</taxon>
        <taxon>Lophiotremataceae</taxon>
        <taxon>Lophiotrema</taxon>
    </lineage>
</organism>
<evidence type="ECO:0000313" key="3">
    <source>
        <dbReference type="Proteomes" id="UP000799770"/>
    </source>
</evidence>
<name>A0A6A5Z095_9PLEO</name>
<feature type="compositionally biased region" description="Polar residues" evidence="1">
    <location>
        <begin position="330"/>
        <end position="347"/>
    </location>
</feature>
<feature type="compositionally biased region" description="Basic and acidic residues" evidence="1">
    <location>
        <begin position="711"/>
        <end position="722"/>
    </location>
</feature>
<evidence type="ECO:0000313" key="2">
    <source>
        <dbReference type="EMBL" id="KAF2112473.1"/>
    </source>
</evidence>
<dbReference type="AlphaFoldDB" id="A0A6A5Z095"/>
<sequence length="1200" mass="130300">MSVREFDEGLSADDEPALYKRLYGLACKAKDAESSASLSIYAEQYLRSFCDNRGSDTRRRWIGVTFLRMIQAAPTVLQQLKLSLPRVGGILLRPEEAEDIKIVAGLIIRKALAHSIPWNSCWPSGKGPDNFVDFPRGEVDKWMQRYQEFLDSLAKLHPTSSAADPAILYAVALIASDGYKMSHSTHILVLIQNGAIICTTTNQSIQELDFVDIPLRNVKGIELKPATLYDSQSRGTKHEAYNVVFKLSANTWTYQVNTVDKAGAELAMLFATREDAQECMNCVQEAIAVSKAERNVGSSQTLNISEQEDEEDIRNVMRSTLPSEPPTTEAHGSSQKDAIHITSSVSDSSEDYMDDEAAHTPTTLDGVPQAMSERDASPALQQPASRPPETGMMKAKPIGPKPKVSAKSRFYVENTGDEEDALVALVPKTKLSSNAGRNSVNEEHVESPKPHQAAQKHSLGSVSKSSPRKPLQAATLSVQNVQQNVTSGAGPKPSTLPKVSKPSGPASRMKKTAVSGDIFDVPSDDESQKKLLRATRKSMRKVDYREVNDEHSESGSNVVQSSASPAPAKRGRPPRKAKPAAKPAVKKVKDPKARVSKASASQPIPSSKHSIVSKLAKSMPASVDTSKSTKLKPLVKKQPKAAKQSKSSSPEPTDPAVKPPTDDFDVVMSDDAHHEDTGEPPAQNTIAKAESVVANGSPKQTQKPTILPKQVLKDEHTPEPKLKSPTGKKRPASSSPPSTPNVKRMRTMPPTSSPSFRGDKMGIERPAMFSNQPKVLEDPSSPCDNTKRWGKITPSPRQSIGTLLISMNDVEEDGPVRAPDVWKTEKVLGSFAAAQLSPAKGYTPLGHQTERPHSGGSSSTEVLSSNSKPLPASPHAESMAVSGLADSGDVEMQKMIGDLVTARSDPFKGRAKAATSSFTRRLTEESTGNDDPQVLDISPVKAKDVLGSQKPSIYVKAAARVDRNSKVKLLPTQTCLAQPKYPSNVSSRPNPRSSQTSPSLRQVGGEAIPAFPAFTQDSAVNRQQQAIEARQNPVINEQQDLGMGEETTLVADDDELPVATNASPMYFRSSPPPGSPSSSHSSTSAELEPDEEPSSSIPTDQAEEMEWETALEPHQRSIHDELIRISKRVTRHVVGNETVISDIVETYDQDGKHLLERVVERNTSEFEGLFQEAGEKKKKMKYALSKMANNLKKRQNRLAA</sequence>
<feature type="compositionally biased region" description="Basic residues" evidence="1">
    <location>
        <begin position="530"/>
        <end position="539"/>
    </location>
</feature>
<feature type="compositionally biased region" description="Polar residues" evidence="1">
    <location>
        <begin position="914"/>
        <end position="930"/>
    </location>
</feature>
<dbReference type="EMBL" id="ML977331">
    <property type="protein sequence ID" value="KAF2112473.1"/>
    <property type="molecule type" value="Genomic_DNA"/>
</dbReference>
<feature type="compositionally biased region" description="Polar residues" evidence="1">
    <location>
        <begin position="474"/>
        <end position="487"/>
    </location>
</feature>
<feature type="compositionally biased region" description="Low complexity" evidence="1">
    <location>
        <begin position="854"/>
        <end position="867"/>
    </location>
</feature>
<gene>
    <name evidence="2" type="ORF">BDV96DRAFT_163180</name>
</gene>